<name>A0A871RIY4_DEKBR</name>
<dbReference type="InterPro" id="IPR014042">
    <property type="entry name" value="Glutathione_synthase_a-hlx"/>
</dbReference>
<feature type="binding site" evidence="10">
    <location>
        <position position="125"/>
    </location>
    <ligand>
        <name>substrate</name>
    </ligand>
</feature>
<comment type="catalytic activity">
    <reaction evidence="9">
        <text>gamma-L-glutamyl-L-cysteine + glycine + ATP = glutathione + ADP + phosphate + H(+)</text>
        <dbReference type="Rhea" id="RHEA:13557"/>
        <dbReference type="ChEBI" id="CHEBI:15378"/>
        <dbReference type="ChEBI" id="CHEBI:30616"/>
        <dbReference type="ChEBI" id="CHEBI:43474"/>
        <dbReference type="ChEBI" id="CHEBI:57305"/>
        <dbReference type="ChEBI" id="CHEBI:57925"/>
        <dbReference type="ChEBI" id="CHEBI:58173"/>
        <dbReference type="ChEBI" id="CHEBI:456216"/>
        <dbReference type="EC" id="6.3.2.3"/>
    </reaction>
</comment>
<evidence type="ECO:0000256" key="2">
    <source>
        <dbReference type="ARBA" id="ARBA00010385"/>
    </source>
</evidence>
<evidence type="ECO:0000313" key="15">
    <source>
        <dbReference type="Proteomes" id="UP000663131"/>
    </source>
</evidence>
<dbReference type="Gene3D" id="1.10.1080.10">
    <property type="entry name" value="Glutathione Synthetase, Chain A, domain 3"/>
    <property type="match status" value="1"/>
</dbReference>
<dbReference type="PIRSF" id="PIRSF001558">
    <property type="entry name" value="GSHase"/>
    <property type="match status" value="1"/>
</dbReference>
<keyword evidence="7 9" id="KW-0067">ATP-binding</keyword>
<dbReference type="PANTHER" id="PTHR11130:SF0">
    <property type="entry name" value="GLUTATHIONE SYNTHETASE"/>
    <property type="match status" value="1"/>
</dbReference>
<dbReference type="AlphaFoldDB" id="A0A871RIY4"/>
<dbReference type="InterPro" id="IPR014709">
    <property type="entry name" value="Glutathione_synthase_C_euk"/>
</dbReference>
<dbReference type="InterPro" id="IPR016185">
    <property type="entry name" value="PreATP-grasp_dom_sf"/>
</dbReference>
<dbReference type="InterPro" id="IPR037013">
    <property type="entry name" value="GSH-S_sub-bd_sf"/>
</dbReference>
<keyword evidence="4 9" id="KW-0317">Glutathione biosynthesis</keyword>
<dbReference type="FunFam" id="3.30.1490.50:FF:000002">
    <property type="entry name" value="Glutathione synthetase"/>
    <property type="match status" value="1"/>
</dbReference>
<dbReference type="Pfam" id="PF03917">
    <property type="entry name" value="GSH_synth_ATP"/>
    <property type="match status" value="1"/>
</dbReference>
<dbReference type="OrthoDB" id="2020073at2759"/>
<dbReference type="Gene3D" id="3.30.1490.50">
    <property type="match status" value="1"/>
</dbReference>
<evidence type="ECO:0000313" key="14">
    <source>
        <dbReference type="EMBL" id="QOU22872.1"/>
    </source>
</evidence>
<comment type="similarity">
    <text evidence="2 9">Belongs to the eukaryotic GSH synthase family.</text>
</comment>
<dbReference type="GO" id="GO:0005829">
    <property type="term" value="C:cytosol"/>
    <property type="evidence" value="ECO:0007669"/>
    <property type="project" value="TreeGrafter"/>
</dbReference>
<feature type="binding site" evidence="10">
    <location>
        <position position="433"/>
    </location>
    <ligand>
        <name>ATP</name>
        <dbReference type="ChEBI" id="CHEBI:30616"/>
    </ligand>
</feature>
<evidence type="ECO:0000256" key="11">
    <source>
        <dbReference type="PIRSR" id="PIRSR001558-2"/>
    </source>
</evidence>
<feature type="binding site" evidence="12">
    <location>
        <begin position="471"/>
        <end position="472"/>
    </location>
    <ligand>
        <name>substrate</name>
    </ligand>
</feature>
<evidence type="ECO:0000256" key="8">
    <source>
        <dbReference type="ARBA" id="ARBA00022842"/>
    </source>
</evidence>
<feature type="binding site" evidence="10">
    <location>
        <position position="460"/>
    </location>
    <ligand>
        <name>substrate</name>
    </ligand>
</feature>
<dbReference type="GO" id="GO:0005524">
    <property type="term" value="F:ATP binding"/>
    <property type="evidence" value="ECO:0007669"/>
    <property type="project" value="UniProtKB-UniRule"/>
</dbReference>
<dbReference type="GO" id="GO:0004363">
    <property type="term" value="F:glutathione synthase activity"/>
    <property type="evidence" value="ECO:0007669"/>
    <property type="project" value="UniProtKB-UniRule"/>
</dbReference>
<accession>A0A871RIY4</accession>
<dbReference type="InterPro" id="IPR014049">
    <property type="entry name" value="Glutathione_synthase_N_euk"/>
</dbReference>
<dbReference type="InterPro" id="IPR005615">
    <property type="entry name" value="Glutathione_synthase"/>
</dbReference>
<feature type="binding site" evidence="10">
    <location>
        <position position="385"/>
    </location>
    <ligand>
        <name>ATP</name>
        <dbReference type="ChEBI" id="CHEBI:30616"/>
    </ligand>
</feature>
<feature type="binding site" evidence="10">
    <location>
        <position position="227"/>
    </location>
    <ligand>
        <name>substrate</name>
    </ligand>
</feature>
<dbReference type="SUPFAM" id="SSF56059">
    <property type="entry name" value="Glutathione synthetase ATP-binding domain-like"/>
    <property type="match status" value="1"/>
</dbReference>
<feature type="binding site" evidence="12">
    <location>
        <begin position="145"/>
        <end position="148"/>
    </location>
    <ligand>
        <name>substrate</name>
    </ligand>
</feature>
<gene>
    <name evidence="14" type="ORF">BRETT_003059</name>
</gene>
<evidence type="ECO:0000256" key="6">
    <source>
        <dbReference type="ARBA" id="ARBA00022741"/>
    </source>
</evidence>
<dbReference type="RefSeq" id="XP_041139365.1">
    <property type="nucleotide sequence ID" value="XM_041281574.1"/>
</dbReference>
<dbReference type="SUPFAM" id="SSF52440">
    <property type="entry name" value="PreATP-grasp domain"/>
    <property type="match status" value="1"/>
</dbReference>
<keyword evidence="8 9" id="KW-0460">Magnesium</keyword>
<dbReference type="PANTHER" id="PTHR11130">
    <property type="entry name" value="GLUTATHIONE SYNTHETASE"/>
    <property type="match status" value="1"/>
</dbReference>
<dbReference type="GeneID" id="64574983"/>
<evidence type="ECO:0000256" key="12">
    <source>
        <dbReference type="PIRSR" id="PIRSR001558-3"/>
    </source>
</evidence>
<evidence type="ECO:0000256" key="10">
    <source>
        <dbReference type="PIRSR" id="PIRSR001558-1"/>
    </source>
</evidence>
<dbReference type="Gene3D" id="3.30.470.20">
    <property type="entry name" value="ATP-grasp fold, B domain"/>
    <property type="match status" value="1"/>
</dbReference>
<keyword evidence="3 9" id="KW-0436">Ligase</keyword>
<evidence type="ECO:0000256" key="1">
    <source>
        <dbReference type="ARBA" id="ARBA00004965"/>
    </source>
</evidence>
<dbReference type="InterPro" id="IPR004887">
    <property type="entry name" value="GSH_synth_subst-bd"/>
</dbReference>
<feature type="binding site" evidence="10">
    <location>
        <position position="462"/>
    </location>
    <ligand>
        <name>ATP</name>
        <dbReference type="ChEBI" id="CHEBI:30616"/>
    </ligand>
</feature>
<sequence length="484" mass="54542">MHSGPKEFPTLNSKEKDNLVDELTQYGLANGLIMYPEGFKSFEADLAPVTIFPTPFPRSEFEKAKALANPFSTLYGNIVSEKKWLLNIAEELSKSDPGFTGKLYECYKKAKNEGIAQNVSLALTRSDYMFDTITKEIKQVEYNTVSVSFAGLSNKVGRAHKYLNDSGLYKYGKRYYHEAELAISESPDGLAEGLGEAARYYNNHFADSKNTIVLFVIQPSERNAFDQRLIEYSLLRKFDVRSKRVELAKFTTRTKVDKESRRLYLDNDEVSVVYYRSGYSPSEYNNEAAWDARVLAETTTAIKCPSLLVQLSGAKKIQQLLTNPQILDQFYPPSSSYRKELESTFCKIYPLDGSDKAQNARKLAFEHPENYVLKPQREGGGNNIYKEDIPGFLNSIPESQWAGYILMELIHPPLEKNVLLRNGKLFSDGIVSELGIYNSLLFDENTGMAIKNTYGGHLLRSKISTSNEGGVAAGYGCVDSLYLY</sequence>
<reference evidence="14" key="1">
    <citation type="submission" date="2020-10" db="EMBL/GenBank/DDBJ databases">
        <authorList>
            <person name="Palmer J.M."/>
        </authorList>
    </citation>
    <scope>NUCLEOTIDE SEQUENCE</scope>
    <source>
        <strain evidence="14">UCD 2041</strain>
    </source>
</reference>
<reference evidence="14" key="2">
    <citation type="journal article" name="BMC Genomics">
        <title>New genome assemblies reveal patterns of domestication and adaptation across Brettanomyces (Dekkera) species.</title>
        <authorList>
            <person name="Roach M.J."/>
            <person name="Borneman A.R."/>
        </authorList>
    </citation>
    <scope>NUCLEOTIDE SEQUENCE</scope>
    <source>
        <strain evidence="14">UCD 2041</strain>
    </source>
</reference>
<protein>
    <recommendedName>
        <fullName evidence="9">Glutathione synthetase</fullName>
        <shortName evidence="9">GSH-S</shortName>
        <ecNumber evidence="9">6.3.2.3</ecNumber>
    </recommendedName>
</protein>
<feature type="binding site" evidence="10">
    <location>
        <position position="141"/>
    </location>
    <ligand>
        <name>ATP</name>
        <dbReference type="ChEBI" id="CHEBI:30616"/>
    </ligand>
</feature>
<dbReference type="Gene3D" id="3.40.50.1760">
    <property type="entry name" value="Glutathione synthase, substrate-binding domain superfamily, eukaryotic"/>
    <property type="match status" value="1"/>
</dbReference>
<dbReference type="UniPathway" id="UPA00142">
    <property type="reaction ID" value="UER00210"/>
</dbReference>
<feature type="binding site" evidence="11">
    <location>
        <position position="378"/>
    </location>
    <ligand>
        <name>Mg(2+)</name>
        <dbReference type="ChEBI" id="CHEBI:18420"/>
    </ligand>
</feature>
<proteinExistence type="inferred from homology"/>
<evidence type="ECO:0000256" key="3">
    <source>
        <dbReference type="ARBA" id="ARBA00022598"/>
    </source>
</evidence>
<organism evidence="14 15">
    <name type="scientific">Dekkera bruxellensis</name>
    <name type="common">Brettanomyces custersii</name>
    <dbReference type="NCBI Taxonomy" id="5007"/>
    <lineage>
        <taxon>Eukaryota</taxon>
        <taxon>Fungi</taxon>
        <taxon>Dikarya</taxon>
        <taxon>Ascomycota</taxon>
        <taxon>Saccharomycotina</taxon>
        <taxon>Pichiomycetes</taxon>
        <taxon>Pichiales</taxon>
        <taxon>Pichiaceae</taxon>
        <taxon>Brettanomyces</taxon>
    </lineage>
</organism>
<dbReference type="Proteomes" id="UP000663131">
    <property type="component" value="Chromosome 9"/>
</dbReference>
<dbReference type="EMBL" id="CP063137">
    <property type="protein sequence ID" value="QOU22872.1"/>
    <property type="molecule type" value="Genomic_DNA"/>
</dbReference>
<dbReference type="Pfam" id="PF03199">
    <property type="entry name" value="GSH_synthase"/>
    <property type="match status" value="1"/>
</dbReference>
<feature type="binding site" evidence="10">
    <location>
        <begin position="407"/>
        <end position="410"/>
    </location>
    <ligand>
        <name>ATP</name>
        <dbReference type="ChEBI" id="CHEBI:30616"/>
    </ligand>
</feature>
<feature type="binding site" evidence="12">
    <location>
        <begin position="221"/>
        <end position="223"/>
    </location>
    <ligand>
        <name>substrate</name>
    </ligand>
</feature>
<evidence type="ECO:0000256" key="9">
    <source>
        <dbReference type="PIRNR" id="PIRNR001558"/>
    </source>
</evidence>
<feature type="binding site" evidence="12">
    <location>
        <begin position="276"/>
        <end position="279"/>
    </location>
    <ligand>
        <name>substrate</name>
    </ligand>
</feature>
<dbReference type="GO" id="GO:0000287">
    <property type="term" value="F:magnesium ion binding"/>
    <property type="evidence" value="ECO:0007669"/>
    <property type="project" value="UniProtKB-UniRule"/>
</dbReference>
<feature type="binding site" evidence="11">
    <location>
        <position position="141"/>
    </location>
    <ligand>
        <name>Mg(2+)</name>
        <dbReference type="ChEBI" id="CHEBI:18420"/>
    </ligand>
</feature>
<evidence type="ECO:0000256" key="7">
    <source>
        <dbReference type="ARBA" id="ARBA00022840"/>
    </source>
</evidence>
<feature type="binding site" evidence="11">
    <location>
        <position position="143"/>
    </location>
    <ligand>
        <name>Mg(2+)</name>
        <dbReference type="ChEBI" id="CHEBI:18420"/>
    </ligand>
</feature>
<comment type="pathway">
    <text evidence="1 9">Sulfur metabolism; glutathione biosynthesis; glutathione from L-cysteine and L-glutamate: step 2/2.</text>
</comment>
<feature type="binding site" evidence="10">
    <location>
        <position position="468"/>
    </location>
    <ligand>
        <name>ATP</name>
        <dbReference type="ChEBI" id="CHEBI:30616"/>
    </ligand>
</feature>
<keyword evidence="5 9" id="KW-0479">Metal-binding</keyword>
<comment type="cofactor">
    <cofactor evidence="9 11">
        <name>Mg(2+)</name>
        <dbReference type="ChEBI" id="CHEBI:18420"/>
    </cofactor>
    <text evidence="9 11">Binds 1 Mg(2+) ion per subunit.</text>
</comment>
<keyword evidence="6 9" id="KW-0547">Nucleotide-binding</keyword>
<evidence type="ECO:0000256" key="5">
    <source>
        <dbReference type="ARBA" id="ARBA00022723"/>
    </source>
</evidence>
<evidence type="ECO:0000256" key="4">
    <source>
        <dbReference type="ARBA" id="ARBA00022684"/>
    </source>
</evidence>
<feature type="binding site" evidence="10">
    <location>
        <begin position="374"/>
        <end position="383"/>
    </location>
    <ligand>
        <name>ATP</name>
        <dbReference type="ChEBI" id="CHEBI:30616"/>
    </ligand>
</feature>
<evidence type="ECO:0000259" key="13">
    <source>
        <dbReference type="Pfam" id="PF03199"/>
    </source>
</evidence>
<dbReference type="Gene3D" id="3.30.1490.80">
    <property type="match status" value="1"/>
</dbReference>
<dbReference type="EC" id="6.3.2.3" evidence="9"/>
<dbReference type="KEGG" id="bbrx:BRETT_003059"/>
<dbReference type="NCBIfam" id="TIGR01986">
    <property type="entry name" value="glut_syn_euk"/>
    <property type="match status" value="1"/>
</dbReference>
<dbReference type="GO" id="GO:0043295">
    <property type="term" value="F:glutathione binding"/>
    <property type="evidence" value="ECO:0007669"/>
    <property type="project" value="UniProtKB-UniRule"/>
</dbReference>
<feature type="domain" description="Glutathione synthase substrate-binding" evidence="13">
    <location>
        <begin position="211"/>
        <end position="312"/>
    </location>
</feature>
<feature type="binding site" evidence="10">
    <location>
        <position position="315"/>
    </location>
    <ligand>
        <name>ATP</name>
        <dbReference type="ChEBI" id="CHEBI:30616"/>
    </ligand>
</feature>